<keyword evidence="1" id="KW-0472">Membrane</keyword>
<proteinExistence type="predicted"/>
<reference evidence="2" key="2">
    <citation type="journal article" date="2015" name="Fish Shellfish Immunol.">
        <title>Early steps in the European eel (Anguilla anguilla)-Vibrio vulnificus interaction in the gills: Role of the RtxA13 toxin.</title>
        <authorList>
            <person name="Callol A."/>
            <person name="Pajuelo D."/>
            <person name="Ebbesson L."/>
            <person name="Teles M."/>
            <person name="MacKenzie S."/>
            <person name="Amaro C."/>
        </authorList>
    </citation>
    <scope>NUCLEOTIDE SEQUENCE</scope>
</reference>
<keyword evidence="1" id="KW-1133">Transmembrane helix</keyword>
<reference evidence="2" key="1">
    <citation type="submission" date="2014-11" db="EMBL/GenBank/DDBJ databases">
        <authorList>
            <person name="Amaro Gonzalez C."/>
        </authorList>
    </citation>
    <scope>NUCLEOTIDE SEQUENCE</scope>
</reference>
<keyword evidence="1" id="KW-0812">Transmembrane</keyword>
<feature type="transmembrane region" description="Helical" evidence="1">
    <location>
        <begin position="6"/>
        <end position="22"/>
    </location>
</feature>
<evidence type="ECO:0000313" key="2">
    <source>
        <dbReference type="EMBL" id="JAH56908.1"/>
    </source>
</evidence>
<dbReference type="EMBL" id="GBXM01051669">
    <property type="protein sequence ID" value="JAH56908.1"/>
    <property type="molecule type" value="Transcribed_RNA"/>
</dbReference>
<name>A0A0E9TW07_ANGAN</name>
<accession>A0A0E9TW07</accession>
<evidence type="ECO:0000256" key="1">
    <source>
        <dbReference type="SAM" id="Phobius"/>
    </source>
</evidence>
<dbReference type="AlphaFoldDB" id="A0A0E9TW07"/>
<organism evidence="2">
    <name type="scientific">Anguilla anguilla</name>
    <name type="common">European freshwater eel</name>
    <name type="synonym">Muraena anguilla</name>
    <dbReference type="NCBI Taxonomy" id="7936"/>
    <lineage>
        <taxon>Eukaryota</taxon>
        <taxon>Metazoa</taxon>
        <taxon>Chordata</taxon>
        <taxon>Craniata</taxon>
        <taxon>Vertebrata</taxon>
        <taxon>Euteleostomi</taxon>
        <taxon>Actinopterygii</taxon>
        <taxon>Neopterygii</taxon>
        <taxon>Teleostei</taxon>
        <taxon>Anguilliformes</taxon>
        <taxon>Anguillidae</taxon>
        <taxon>Anguilla</taxon>
    </lineage>
</organism>
<protein>
    <submittedName>
        <fullName evidence="2">Uncharacterized protein</fullName>
    </submittedName>
</protein>
<sequence length="33" mass="3812">MSINLMSSLFFLSIKTSVLVILKKFCKLEMMQS</sequence>